<dbReference type="PANTHER" id="PTHR36206">
    <property type="entry name" value="ASPERCRYPTIN BIOSYNTHESIS CLUSTER-SPECIFIC TRANSCRIPTION REGULATOR ATNN-RELATED"/>
    <property type="match status" value="1"/>
</dbReference>
<proteinExistence type="predicted"/>
<evidence type="ECO:0000256" key="6">
    <source>
        <dbReference type="ARBA" id="ARBA00023242"/>
    </source>
</evidence>
<accession>A0A6G1H8G5</accession>
<evidence type="ECO:0000256" key="5">
    <source>
        <dbReference type="ARBA" id="ARBA00023163"/>
    </source>
</evidence>
<dbReference type="SUPFAM" id="SSF57701">
    <property type="entry name" value="Zn2/Cys6 DNA-binding domain"/>
    <property type="match status" value="1"/>
</dbReference>
<dbReference type="EMBL" id="ML977145">
    <property type="protein sequence ID" value="KAF1989347.1"/>
    <property type="molecule type" value="Genomic_DNA"/>
</dbReference>
<dbReference type="Pfam" id="PF00172">
    <property type="entry name" value="Zn_clus"/>
    <property type="match status" value="1"/>
</dbReference>
<dbReference type="GO" id="GO:0000981">
    <property type="term" value="F:DNA-binding transcription factor activity, RNA polymerase II-specific"/>
    <property type="evidence" value="ECO:0007669"/>
    <property type="project" value="InterPro"/>
</dbReference>
<evidence type="ECO:0000259" key="8">
    <source>
        <dbReference type="PROSITE" id="PS50048"/>
    </source>
</evidence>
<reference evidence="9" key="1">
    <citation type="journal article" date="2020" name="Stud. Mycol.">
        <title>101 Dothideomycetes genomes: a test case for predicting lifestyles and emergence of pathogens.</title>
        <authorList>
            <person name="Haridas S."/>
            <person name="Albert R."/>
            <person name="Binder M."/>
            <person name="Bloem J."/>
            <person name="Labutti K."/>
            <person name="Salamov A."/>
            <person name="Andreopoulos B."/>
            <person name="Baker S."/>
            <person name="Barry K."/>
            <person name="Bills G."/>
            <person name="Bluhm B."/>
            <person name="Cannon C."/>
            <person name="Castanera R."/>
            <person name="Culley D."/>
            <person name="Daum C."/>
            <person name="Ezra D."/>
            <person name="Gonzalez J."/>
            <person name="Henrissat B."/>
            <person name="Kuo A."/>
            <person name="Liang C."/>
            <person name="Lipzen A."/>
            <person name="Lutzoni F."/>
            <person name="Magnuson J."/>
            <person name="Mondo S."/>
            <person name="Nolan M."/>
            <person name="Ohm R."/>
            <person name="Pangilinan J."/>
            <person name="Park H.-J."/>
            <person name="Ramirez L."/>
            <person name="Alfaro M."/>
            <person name="Sun H."/>
            <person name="Tritt A."/>
            <person name="Yoshinaga Y."/>
            <person name="Zwiers L.-H."/>
            <person name="Turgeon B."/>
            <person name="Goodwin S."/>
            <person name="Spatafora J."/>
            <person name="Crous P."/>
            <person name="Grigoriev I."/>
        </authorList>
    </citation>
    <scope>NUCLEOTIDE SEQUENCE</scope>
    <source>
        <strain evidence="9">CBS 113979</strain>
    </source>
</reference>
<evidence type="ECO:0000313" key="10">
    <source>
        <dbReference type="Proteomes" id="UP000800041"/>
    </source>
</evidence>
<feature type="compositionally biased region" description="Polar residues" evidence="7">
    <location>
        <begin position="416"/>
        <end position="434"/>
    </location>
</feature>
<dbReference type="PANTHER" id="PTHR36206:SF13">
    <property type="entry name" value="TRANSCRIPTIONAL REGULATORY PROTEIN MOC3"/>
    <property type="match status" value="1"/>
</dbReference>
<feature type="compositionally biased region" description="Low complexity" evidence="7">
    <location>
        <begin position="202"/>
        <end position="219"/>
    </location>
</feature>
<feature type="region of interest" description="Disordered" evidence="7">
    <location>
        <begin position="192"/>
        <end position="244"/>
    </location>
</feature>
<dbReference type="PROSITE" id="PS00463">
    <property type="entry name" value="ZN2_CY6_FUNGAL_1"/>
    <property type="match status" value="1"/>
</dbReference>
<evidence type="ECO:0000256" key="7">
    <source>
        <dbReference type="SAM" id="MobiDB-lite"/>
    </source>
</evidence>
<dbReference type="InterPro" id="IPR052360">
    <property type="entry name" value="Transcr_Regulatory_Proteins"/>
</dbReference>
<dbReference type="Gene3D" id="4.10.240.10">
    <property type="entry name" value="Zn(2)-C6 fungal-type DNA-binding domain"/>
    <property type="match status" value="1"/>
</dbReference>
<feature type="domain" description="Zn(2)-C6 fungal-type" evidence="8">
    <location>
        <begin position="153"/>
        <end position="181"/>
    </location>
</feature>
<dbReference type="GO" id="GO:0003677">
    <property type="term" value="F:DNA binding"/>
    <property type="evidence" value="ECO:0007669"/>
    <property type="project" value="UniProtKB-KW"/>
</dbReference>
<dbReference type="GO" id="GO:0008270">
    <property type="term" value="F:zinc ion binding"/>
    <property type="evidence" value="ECO:0007669"/>
    <property type="project" value="InterPro"/>
</dbReference>
<keyword evidence="3" id="KW-0805">Transcription regulation</keyword>
<keyword evidence="10" id="KW-1185">Reference proteome</keyword>
<feature type="compositionally biased region" description="Polar residues" evidence="7">
    <location>
        <begin position="192"/>
        <end position="201"/>
    </location>
</feature>
<evidence type="ECO:0000256" key="2">
    <source>
        <dbReference type="ARBA" id="ARBA00022833"/>
    </source>
</evidence>
<feature type="compositionally biased region" description="Polar residues" evidence="7">
    <location>
        <begin position="45"/>
        <end position="54"/>
    </location>
</feature>
<keyword evidence="4" id="KW-0238">DNA-binding</keyword>
<dbReference type="AlphaFoldDB" id="A0A6G1H8G5"/>
<dbReference type="OrthoDB" id="5375558at2759"/>
<keyword evidence="6" id="KW-0539">Nucleus</keyword>
<feature type="region of interest" description="Disordered" evidence="7">
    <location>
        <begin position="1"/>
        <end position="147"/>
    </location>
</feature>
<evidence type="ECO:0000256" key="1">
    <source>
        <dbReference type="ARBA" id="ARBA00022723"/>
    </source>
</evidence>
<dbReference type="InterPro" id="IPR036864">
    <property type="entry name" value="Zn2-C6_fun-type_DNA-bd_sf"/>
</dbReference>
<sequence>MADQAAPQSRPPPTYEAPHSYPSPSMQPTYTYPPPDKQEPYRDSPTGSSMSAPSVNLPPISSIEGQSRAPQQQPPPPPQNSQPVGSPLPPQVAPMSAYYPPPGPPMGHAMHPTSSPHTMGMRYPIPPPGGGGEPRMMSGGRHKKEIKRRTKTGCLTCRKRRIKCDEGHPQCRNCLKSKRDCMGYDPIFKQQSGPAQIQPAVSGSPHSDIGSSSPGTAYPGVPPGYAPATAGYPNHPPPQKFEYGPAIDPALAAEQNSAPKTYYDPTMQPDVKPGTGAHGLPVAQYSPPLPADAHVFKARTVRVEELFHVHGIPPPPAPEQPKQITDEVRSEIELLYTKDYAPGMDKFLETHWYSTFGLAVLFADQHLCEMFAHMIDLFRAVPNQSNNDMMKIRSMEVTVVWYLFCLCRNAPAPHSVPTTNGSGDTNGANPSAPKSQEEIDLLEVQQRLRIFEAILTGTHLETNPILVVPYVNLSQLKHWEVEFWRLVGHFTTLRDDEASSAAEIDHTLNSCRNILAMLENRDVLYSIMIARHVGARMAEDVEAQKDNGTGERKYEAVDEKSNATKLRVARQFLLDESQGKGTTQAVQRVCDMAVQSWEHR</sequence>
<protein>
    <recommendedName>
        <fullName evidence="8">Zn(2)-C6 fungal-type domain-containing protein</fullName>
    </recommendedName>
</protein>
<dbReference type="InterPro" id="IPR001138">
    <property type="entry name" value="Zn2Cys6_DnaBD"/>
</dbReference>
<dbReference type="Proteomes" id="UP000800041">
    <property type="component" value="Unassembled WGS sequence"/>
</dbReference>
<evidence type="ECO:0000256" key="4">
    <source>
        <dbReference type="ARBA" id="ARBA00023125"/>
    </source>
</evidence>
<gene>
    <name evidence="9" type="ORF">K402DRAFT_402000</name>
</gene>
<organism evidence="9 10">
    <name type="scientific">Aulographum hederae CBS 113979</name>
    <dbReference type="NCBI Taxonomy" id="1176131"/>
    <lineage>
        <taxon>Eukaryota</taxon>
        <taxon>Fungi</taxon>
        <taxon>Dikarya</taxon>
        <taxon>Ascomycota</taxon>
        <taxon>Pezizomycotina</taxon>
        <taxon>Dothideomycetes</taxon>
        <taxon>Pleosporomycetidae</taxon>
        <taxon>Aulographales</taxon>
        <taxon>Aulographaceae</taxon>
    </lineage>
</organism>
<keyword evidence="5" id="KW-0804">Transcription</keyword>
<dbReference type="SMART" id="SM00066">
    <property type="entry name" value="GAL4"/>
    <property type="match status" value="1"/>
</dbReference>
<name>A0A6G1H8G5_9PEZI</name>
<evidence type="ECO:0000256" key="3">
    <source>
        <dbReference type="ARBA" id="ARBA00023015"/>
    </source>
</evidence>
<dbReference type="CDD" id="cd00067">
    <property type="entry name" value="GAL4"/>
    <property type="match status" value="1"/>
</dbReference>
<feature type="region of interest" description="Disordered" evidence="7">
    <location>
        <begin position="416"/>
        <end position="435"/>
    </location>
</feature>
<dbReference type="PROSITE" id="PS50048">
    <property type="entry name" value="ZN2_CY6_FUNGAL_2"/>
    <property type="match status" value="1"/>
</dbReference>
<feature type="compositionally biased region" description="Pro residues" evidence="7">
    <location>
        <begin position="72"/>
        <end position="92"/>
    </location>
</feature>
<keyword evidence="1" id="KW-0479">Metal-binding</keyword>
<keyword evidence="2" id="KW-0862">Zinc</keyword>
<evidence type="ECO:0000313" key="9">
    <source>
        <dbReference type="EMBL" id="KAF1989347.1"/>
    </source>
</evidence>